<reference evidence="1 2" key="1">
    <citation type="submission" date="2020-03" db="EMBL/GenBank/DDBJ databases">
        <title>Genomic Encyclopedia of Type Strains, Phase IV (KMG-IV): sequencing the most valuable type-strain genomes for metagenomic binning, comparative biology and taxonomic classification.</title>
        <authorList>
            <person name="Goeker M."/>
        </authorList>
    </citation>
    <scope>NUCLEOTIDE SEQUENCE [LARGE SCALE GENOMIC DNA]</scope>
    <source>
        <strain evidence="1 2">DSM 16846</strain>
    </source>
</reference>
<dbReference type="EMBL" id="JAATJC010000001">
    <property type="protein sequence ID" value="NJC05582.1"/>
    <property type="molecule type" value="Genomic_DNA"/>
</dbReference>
<dbReference type="AlphaFoldDB" id="A0A7X5Y6P2"/>
<dbReference type="RefSeq" id="WP_168068257.1">
    <property type="nucleotide sequence ID" value="NZ_JAATJC010000001.1"/>
</dbReference>
<comment type="caution">
    <text evidence="1">The sequence shown here is derived from an EMBL/GenBank/DDBJ whole genome shotgun (WGS) entry which is preliminary data.</text>
</comment>
<gene>
    <name evidence="1" type="ORF">GGQ97_001375</name>
</gene>
<sequence length="52" mass="5490">MKHDRPVLGGFAVALLALLLTLVAFAAWRALSPASSETNDAILDERAAKGKL</sequence>
<accession>A0A7X5Y6P2</accession>
<dbReference type="Proteomes" id="UP000558192">
    <property type="component" value="Unassembled WGS sequence"/>
</dbReference>
<evidence type="ECO:0000313" key="2">
    <source>
        <dbReference type="Proteomes" id="UP000558192"/>
    </source>
</evidence>
<organism evidence="1 2">
    <name type="scientific">Sphingomonas kaistensis</name>
    <dbReference type="NCBI Taxonomy" id="298708"/>
    <lineage>
        <taxon>Bacteria</taxon>
        <taxon>Pseudomonadati</taxon>
        <taxon>Pseudomonadota</taxon>
        <taxon>Alphaproteobacteria</taxon>
        <taxon>Sphingomonadales</taxon>
        <taxon>Sphingomonadaceae</taxon>
        <taxon>Sphingomonas</taxon>
    </lineage>
</organism>
<name>A0A7X5Y6P2_9SPHN</name>
<proteinExistence type="predicted"/>
<keyword evidence="2" id="KW-1185">Reference proteome</keyword>
<evidence type="ECO:0000313" key="1">
    <source>
        <dbReference type="EMBL" id="NJC05582.1"/>
    </source>
</evidence>
<protein>
    <submittedName>
        <fullName evidence="1">Uncharacterized protein</fullName>
    </submittedName>
</protein>